<evidence type="ECO:0000313" key="9">
    <source>
        <dbReference type="Proteomes" id="UP000027725"/>
    </source>
</evidence>
<dbReference type="PANTHER" id="PTHR22726">
    <property type="entry name" value="METALLOENDOPEPTIDASE OMA1"/>
    <property type="match status" value="1"/>
</dbReference>
<evidence type="ECO:0000256" key="2">
    <source>
        <dbReference type="ARBA" id="ARBA00022723"/>
    </source>
</evidence>
<gene>
    <name evidence="8" type="ORF">DL1_10055</name>
</gene>
<accession>A0A074TGZ5</accession>
<keyword evidence="3 6" id="KW-0378">Hydrolase</keyword>
<evidence type="ECO:0000256" key="5">
    <source>
        <dbReference type="ARBA" id="ARBA00023049"/>
    </source>
</evidence>
<dbReference type="Proteomes" id="UP000027725">
    <property type="component" value="Unassembled WGS sequence"/>
</dbReference>
<feature type="domain" description="Peptidase M48" evidence="7">
    <location>
        <begin position="37"/>
        <end position="220"/>
    </location>
</feature>
<evidence type="ECO:0000256" key="3">
    <source>
        <dbReference type="ARBA" id="ARBA00022801"/>
    </source>
</evidence>
<dbReference type="STRING" id="1185766.SAMN05216224_103283"/>
<name>A0A074TGZ5_9RHOB</name>
<dbReference type="GO" id="GO:0046872">
    <property type="term" value="F:metal ion binding"/>
    <property type="evidence" value="ECO:0007669"/>
    <property type="project" value="UniProtKB-KW"/>
</dbReference>
<evidence type="ECO:0000313" key="8">
    <source>
        <dbReference type="EMBL" id="KEP70986.1"/>
    </source>
</evidence>
<sequence>MIRFLPILLLVLYGFAMWHFSSWQLRRQLNGNSRRLNDTRLAPYLDRLAAALEVAEVPVHVYQIAPVNGLAAPDGRVFITEGFMEKYRSGEVSPEELVSVIAHELGHVALGHARRRMIDFSGQNALRAVLATVLGRFIPFIGVWIANLVTTALAARLSQRDEFEADEFASALLIKAGIGTRPQITLFEKLDALTNAPGGAVPAWLLTHPKGPKRIAAIKANTARWTAAEH</sequence>
<dbReference type="InterPro" id="IPR051156">
    <property type="entry name" value="Mito/Outer_Membr_Metalloprot"/>
</dbReference>
<dbReference type="Pfam" id="PF01435">
    <property type="entry name" value="Peptidase_M48"/>
    <property type="match status" value="1"/>
</dbReference>
<dbReference type="RefSeq" id="WP_038062837.1">
    <property type="nucleotide sequence ID" value="NZ_FOVB01000003.1"/>
</dbReference>
<dbReference type="GO" id="GO:0016020">
    <property type="term" value="C:membrane"/>
    <property type="evidence" value="ECO:0007669"/>
    <property type="project" value="TreeGrafter"/>
</dbReference>
<keyword evidence="5 6" id="KW-0482">Metalloprotease</keyword>
<dbReference type="PANTHER" id="PTHR22726:SF8">
    <property type="entry name" value="METALLOPROTEASE YCAL"/>
    <property type="match status" value="1"/>
</dbReference>
<dbReference type="Gene3D" id="3.30.2010.10">
    <property type="entry name" value="Metalloproteases ('zincins'), catalytic domain"/>
    <property type="match status" value="1"/>
</dbReference>
<comment type="cofactor">
    <cofactor evidence="6">
        <name>Zn(2+)</name>
        <dbReference type="ChEBI" id="CHEBI:29105"/>
    </cofactor>
    <text evidence="6">Binds 1 zinc ion per subunit.</text>
</comment>
<dbReference type="AlphaFoldDB" id="A0A074TGZ5"/>
<comment type="caution">
    <text evidence="8">The sequence shown here is derived from an EMBL/GenBank/DDBJ whole genome shotgun (WGS) entry which is preliminary data.</text>
</comment>
<keyword evidence="4 6" id="KW-0862">Zinc</keyword>
<organism evidence="8 9">
    <name type="scientific">Thioclava dalianensis</name>
    <dbReference type="NCBI Taxonomy" id="1185766"/>
    <lineage>
        <taxon>Bacteria</taxon>
        <taxon>Pseudomonadati</taxon>
        <taxon>Pseudomonadota</taxon>
        <taxon>Alphaproteobacteria</taxon>
        <taxon>Rhodobacterales</taxon>
        <taxon>Paracoccaceae</taxon>
        <taxon>Thioclava</taxon>
    </lineage>
</organism>
<dbReference type="GO" id="GO:0051603">
    <property type="term" value="P:proteolysis involved in protein catabolic process"/>
    <property type="evidence" value="ECO:0007669"/>
    <property type="project" value="TreeGrafter"/>
</dbReference>
<proteinExistence type="inferred from homology"/>
<reference evidence="8 9" key="1">
    <citation type="submission" date="2014-03" db="EMBL/GenBank/DDBJ databases">
        <title>The draft genome sequence of Thioclava dalianensis DLFJ1-1.</title>
        <authorList>
            <person name="Lai Q."/>
            <person name="Shao Z."/>
        </authorList>
    </citation>
    <scope>NUCLEOTIDE SEQUENCE [LARGE SCALE GENOMIC DNA]</scope>
    <source>
        <strain evidence="8 9">DLFJ1-1</strain>
    </source>
</reference>
<dbReference type="GO" id="GO:0004222">
    <property type="term" value="F:metalloendopeptidase activity"/>
    <property type="evidence" value="ECO:0007669"/>
    <property type="project" value="InterPro"/>
</dbReference>
<keyword evidence="1 6" id="KW-0645">Protease</keyword>
<keyword evidence="9" id="KW-1185">Reference proteome</keyword>
<evidence type="ECO:0000256" key="6">
    <source>
        <dbReference type="RuleBase" id="RU003983"/>
    </source>
</evidence>
<keyword evidence="2" id="KW-0479">Metal-binding</keyword>
<evidence type="ECO:0000259" key="7">
    <source>
        <dbReference type="Pfam" id="PF01435"/>
    </source>
</evidence>
<comment type="similarity">
    <text evidence="6">Belongs to the peptidase M48 family.</text>
</comment>
<protein>
    <submittedName>
        <fullName evidence="8">Peptidase M48</fullName>
    </submittedName>
</protein>
<dbReference type="InterPro" id="IPR001915">
    <property type="entry name" value="Peptidase_M48"/>
</dbReference>
<dbReference type="OrthoDB" id="9810445at2"/>
<dbReference type="EMBL" id="JHEH01000003">
    <property type="protein sequence ID" value="KEP70986.1"/>
    <property type="molecule type" value="Genomic_DNA"/>
</dbReference>
<dbReference type="CDD" id="cd07332">
    <property type="entry name" value="M48C_Oma1_like"/>
    <property type="match status" value="1"/>
</dbReference>
<evidence type="ECO:0000256" key="1">
    <source>
        <dbReference type="ARBA" id="ARBA00022670"/>
    </source>
</evidence>
<evidence type="ECO:0000256" key="4">
    <source>
        <dbReference type="ARBA" id="ARBA00022833"/>
    </source>
</evidence>
<dbReference type="eggNOG" id="COG0501">
    <property type="taxonomic scope" value="Bacteria"/>
</dbReference>